<evidence type="ECO:0000256" key="11">
    <source>
        <dbReference type="ARBA" id="ARBA00023235"/>
    </source>
</evidence>
<reference evidence="18 19" key="1">
    <citation type="submission" date="2020-08" db="EMBL/GenBank/DDBJ databases">
        <title>Genome public.</title>
        <authorList>
            <person name="Liu C."/>
            <person name="Sun Q."/>
        </authorList>
    </citation>
    <scope>NUCLEOTIDE SEQUENCE [LARGE SCALE GENOMIC DNA]</scope>
    <source>
        <strain evidence="18 19">NSJ-37</strain>
    </source>
</reference>
<dbReference type="PANTHER" id="PTHR47964">
    <property type="entry name" value="ATP-DEPENDENT DNA HELICASE HOMOLOG RECG, CHLOROPLASTIC"/>
    <property type="match status" value="1"/>
</dbReference>
<evidence type="ECO:0000313" key="19">
    <source>
        <dbReference type="Proteomes" id="UP000606193"/>
    </source>
</evidence>
<dbReference type="InterPro" id="IPR004609">
    <property type="entry name" value="ATP-dep_DNA_helicase_RecG"/>
</dbReference>
<comment type="caution">
    <text evidence="18">The sequence shown here is derived from an EMBL/GenBank/DDBJ whole genome shotgun (WGS) entry which is preliminary data.</text>
</comment>
<evidence type="ECO:0000259" key="17">
    <source>
        <dbReference type="PROSITE" id="PS51194"/>
    </source>
</evidence>
<dbReference type="Pfam" id="PF17191">
    <property type="entry name" value="RecG_wedge"/>
    <property type="match status" value="1"/>
</dbReference>
<keyword evidence="3 15" id="KW-0547">Nucleotide-binding</keyword>
<evidence type="ECO:0000256" key="6">
    <source>
        <dbReference type="ARBA" id="ARBA00022806"/>
    </source>
</evidence>
<dbReference type="PROSITE" id="PS51194">
    <property type="entry name" value="HELICASE_CTER"/>
    <property type="match status" value="1"/>
</dbReference>
<keyword evidence="9 15" id="KW-0233">DNA recombination</keyword>
<dbReference type="EC" id="5.6.2.4" evidence="13 15"/>
<dbReference type="InterPro" id="IPR033454">
    <property type="entry name" value="RecG_wedge"/>
</dbReference>
<dbReference type="Gene3D" id="3.40.50.300">
    <property type="entry name" value="P-loop containing nucleotide triphosphate hydrolases"/>
    <property type="match status" value="2"/>
</dbReference>
<dbReference type="InterPro" id="IPR045562">
    <property type="entry name" value="RecG_dom3_C"/>
</dbReference>
<feature type="domain" description="Helicase ATP-binding" evidence="16">
    <location>
        <begin position="296"/>
        <end position="457"/>
    </location>
</feature>
<evidence type="ECO:0000256" key="10">
    <source>
        <dbReference type="ARBA" id="ARBA00023204"/>
    </source>
</evidence>
<evidence type="ECO:0000256" key="12">
    <source>
        <dbReference type="ARBA" id="ARBA00034617"/>
    </source>
</evidence>
<dbReference type="Pfam" id="PF00270">
    <property type="entry name" value="DEAD"/>
    <property type="match status" value="1"/>
</dbReference>
<dbReference type="NCBIfam" id="TIGR00643">
    <property type="entry name" value="recG"/>
    <property type="match status" value="1"/>
</dbReference>
<evidence type="ECO:0000256" key="9">
    <source>
        <dbReference type="ARBA" id="ARBA00023172"/>
    </source>
</evidence>
<evidence type="ECO:0000313" key="18">
    <source>
        <dbReference type="EMBL" id="MBC8561503.1"/>
    </source>
</evidence>
<dbReference type="NCBIfam" id="NF008168">
    <property type="entry name" value="PRK10917.2-2"/>
    <property type="match status" value="1"/>
</dbReference>
<dbReference type="SUPFAM" id="SSF50249">
    <property type="entry name" value="Nucleic acid-binding proteins"/>
    <property type="match status" value="1"/>
</dbReference>
<comment type="catalytic activity">
    <reaction evidence="14 15">
        <text>ATP + H2O = ADP + phosphate + H(+)</text>
        <dbReference type="Rhea" id="RHEA:13065"/>
        <dbReference type="ChEBI" id="CHEBI:15377"/>
        <dbReference type="ChEBI" id="CHEBI:15378"/>
        <dbReference type="ChEBI" id="CHEBI:30616"/>
        <dbReference type="ChEBI" id="CHEBI:43474"/>
        <dbReference type="ChEBI" id="CHEBI:456216"/>
        <dbReference type="EC" id="5.6.2.4"/>
    </reaction>
</comment>
<keyword evidence="8" id="KW-0238">DNA-binding</keyword>
<evidence type="ECO:0000259" key="16">
    <source>
        <dbReference type="PROSITE" id="PS51192"/>
    </source>
</evidence>
<name>A0ABR7N0E2_9FIRM</name>
<evidence type="ECO:0000256" key="13">
    <source>
        <dbReference type="ARBA" id="ARBA00034808"/>
    </source>
</evidence>
<dbReference type="NCBIfam" id="NF008165">
    <property type="entry name" value="PRK10917.1-3"/>
    <property type="match status" value="1"/>
</dbReference>
<dbReference type="SUPFAM" id="SSF52540">
    <property type="entry name" value="P-loop containing nucleoside triphosphate hydrolases"/>
    <property type="match status" value="2"/>
</dbReference>
<comment type="catalytic activity">
    <reaction evidence="12 15">
        <text>Couples ATP hydrolysis with the unwinding of duplex DNA by translocating in the 3'-5' direction.</text>
        <dbReference type="EC" id="5.6.2.4"/>
    </reaction>
</comment>
<evidence type="ECO:0000256" key="4">
    <source>
        <dbReference type="ARBA" id="ARBA00022763"/>
    </source>
</evidence>
<keyword evidence="4 15" id="KW-0227">DNA damage</keyword>
<dbReference type="InterPro" id="IPR047112">
    <property type="entry name" value="RecG/Mfd"/>
</dbReference>
<evidence type="ECO:0000256" key="2">
    <source>
        <dbReference type="ARBA" id="ARBA00017846"/>
    </source>
</evidence>
<feature type="domain" description="Helicase C-terminal" evidence="17">
    <location>
        <begin position="476"/>
        <end position="636"/>
    </location>
</feature>
<comment type="function">
    <text evidence="15">Plays a critical role in recombination and DNA repair. Helps process Holliday junction intermediates to mature products by catalyzing branch migration. Has replication fork regression activity, unwinds stalled or blocked replication forks to make a HJ that can be resolved. Has a DNA unwinding activity characteristic of a DNA helicase with 3'-5' polarity.</text>
</comment>
<comment type="similarity">
    <text evidence="1 15">Belongs to the helicase family. RecG subfamily.</text>
</comment>
<dbReference type="SMART" id="SM00487">
    <property type="entry name" value="DEXDc"/>
    <property type="match status" value="1"/>
</dbReference>
<gene>
    <name evidence="18" type="primary">recG</name>
    <name evidence="18" type="ORF">H8704_02450</name>
</gene>
<evidence type="ECO:0000256" key="7">
    <source>
        <dbReference type="ARBA" id="ARBA00022840"/>
    </source>
</evidence>
<evidence type="ECO:0000256" key="5">
    <source>
        <dbReference type="ARBA" id="ARBA00022801"/>
    </source>
</evidence>
<dbReference type="EMBL" id="JACRSX010000002">
    <property type="protein sequence ID" value="MBC8561503.1"/>
    <property type="molecule type" value="Genomic_DNA"/>
</dbReference>
<sequence length="704" mass="79882">MVDSRYILTLYPLNNKVKEKVCVKNMQLSDSIREIKGIGEKSEKLFAKLGISTVEELLFFYPREYEIVENIRPINEVKEGHIVVVSGTLGSKPRLQYVRNLKIVSTFLRDASGQLEVTWFNMPFIMKTLRMGTRYIMRGRVINKNGRYRLQQPKLLSEEEYHKLLKKLQPVYPLTAGLTNHAVSKAVGSALKEVDLTGDYLPLEMRKKYNLILRKQAVHAIHFPKDKEEYMQARRRLVFEEFFFFALALHQMKQGKHQKPSPYEMNTFELPEKLMDRLPFDLTDGQKRAWGDIRQDLTSSVVMNRLIQGDVGSGKTIVAVLALLACVENGHQGAIMVPTEVLAEQHLKTFQEYLGPFDIRVDLLVGSMTASQKRRVYEALEMGMTDIVIGTHALIQEKVHYKDLALVVTDEQHRFGVRQREEFSQKGLEPHMLVMSATPIPRTLAIILYGDLDISVIDVMPSDRLPIKNCVVGTSYRPKAYEFIEAQVRQGHQVYIICPMVEESENMEAENVTDYTDTIKGILSPSIRVECLHGKMKAGAKNDIMERFAAGEIDVLVSTTVIEVGINVPNATVMMVENAERFGLAQLHQLRGRVGRGSAQSYCIFMAGNSSRETMERLNILGGSNDGFYVAEQDLKLRGPGDLFGIRQSGELNFALADIYQDAGILKDANEAAAMYTKDDILNLCKKYEGLRKRIMAYTDDIFL</sequence>
<dbReference type="CDD" id="cd17992">
    <property type="entry name" value="DEXHc_RecG"/>
    <property type="match status" value="1"/>
</dbReference>
<dbReference type="CDD" id="cd04488">
    <property type="entry name" value="RecG_wedge_OBF"/>
    <property type="match status" value="1"/>
</dbReference>
<accession>A0ABR7N0E2</accession>
<evidence type="ECO:0000256" key="3">
    <source>
        <dbReference type="ARBA" id="ARBA00022741"/>
    </source>
</evidence>
<dbReference type="GO" id="GO:0004386">
    <property type="term" value="F:helicase activity"/>
    <property type="evidence" value="ECO:0007669"/>
    <property type="project" value="UniProtKB-KW"/>
</dbReference>
<dbReference type="InterPro" id="IPR001650">
    <property type="entry name" value="Helicase_C-like"/>
</dbReference>
<dbReference type="InterPro" id="IPR014001">
    <property type="entry name" value="Helicase_ATP-bd"/>
</dbReference>
<keyword evidence="7 15" id="KW-0067">ATP-binding</keyword>
<evidence type="ECO:0000256" key="15">
    <source>
        <dbReference type="RuleBase" id="RU363016"/>
    </source>
</evidence>
<keyword evidence="10 15" id="KW-0234">DNA repair</keyword>
<organism evidence="18 19">
    <name type="scientific">Jutongia huaianensis</name>
    <dbReference type="NCBI Taxonomy" id="2763668"/>
    <lineage>
        <taxon>Bacteria</taxon>
        <taxon>Bacillati</taxon>
        <taxon>Bacillota</taxon>
        <taxon>Clostridia</taxon>
        <taxon>Lachnospirales</taxon>
        <taxon>Lachnospiraceae</taxon>
        <taxon>Jutongia</taxon>
    </lineage>
</organism>
<keyword evidence="5 15" id="KW-0378">Hydrolase</keyword>
<evidence type="ECO:0000256" key="14">
    <source>
        <dbReference type="ARBA" id="ARBA00048988"/>
    </source>
</evidence>
<dbReference type="PROSITE" id="PS51192">
    <property type="entry name" value="HELICASE_ATP_BIND_1"/>
    <property type="match status" value="1"/>
</dbReference>
<keyword evidence="11" id="KW-0413">Isomerase</keyword>
<dbReference type="PANTHER" id="PTHR47964:SF1">
    <property type="entry name" value="ATP-DEPENDENT DNA HELICASE HOMOLOG RECG, CHLOROPLASTIC"/>
    <property type="match status" value="1"/>
</dbReference>
<keyword evidence="19" id="KW-1185">Reference proteome</keyword>
<dbReference type="Pfam" id="PF19833">
    <property type="entry name" value="RecG_dom3_C"/>
    <property type="match status" value="1"/>
</dbReference>
<dbReference type="Pfam" id="PF00271">
    <property type="entry name" value="Helicase_C"/>
    <property type="match status" value="1"/>
</dbReference>
<dbReference type="InterPro" id="IPR011545">
    <property type="entry name" value="DEAD/DEAH_box_helicase_dom"/>
</dbReference>
<proteinExistence type="inferred from homology"/>
<dbReference type="InterPro" id="IPR012340">
    <property type="entry name" value="NA-bd_OB-fold"/>
</dbReference>
<dbReference type="InterPro" id="IPR027417">
    <property type="entry name" value="P-loop_NTPase"/>
</dbReference>
<keyword evidence="6 15" id="KW-0347">Helicase</keyword>
<dbReference type="Gene3D" id="2.40.50.140">
    <property type="entry name" value="Nucleic acid-binding proteins"/>
    <property type="match status" value="1"/>
</dbReference>
<protein>
    <recommendedName>
        <fullName evidence="2 15">ATP-dependent DNA helicase RecG</fullName>
        <ecNumber evidence="13 15">5.6.2.4</ecNumber>
    </recommendedName>
</protein>
<dbReference type="Proteomes" id="UP000606193">
    <property type="component" value="Unassembled WGS sequence"/>
</dbReference>
<evidence type="ECO:0000256" key="1">
    <source>
        <dbReference type="ARBA" id="ARBA00007504"/>
    </source>
</evidence>
<dbReference type="SMART" id="SM00490">
    <property type="entry name" value="HELICc"/>
    <property type="match status" value="1"/>
</dbReference>
<evidence type="ECO:0000256" key="8">
    <source>
        <dbReference type="ARBA" id="ARBA00023125"/>
    </source>
</evidence>